<evidence type="ECO:0000313" key="2">
    <source>
        <dbReference type="Proteomes" id="UP000615446"/>
    </source>
</evidence>
<proteinExistence type="predicted"/>
<accession>A0A8H3QCD5</accession>
<evidence type="ECO:0000313" key="1">
    <source>
        <dbReference type="EMBL" id="GES74583.1"/>
    </source>
</evidence>
<dbReference type="EMBL" id="BLAL01000012">
    <property type="protein sequence ID" value="GES74583.1"/>
    <property type="molecule type" value="Genomic_DNA"/>
</dbReference>
<dbReference type="Proteomes" id="UP000615446">
    <property type="component" value="Unassembled WGS sequence"/>
</dbReference>
<sequence>MNNQYITKSLNPATYRSEFLAKYNIKAYKAIKTPSVDRQWIGFFERHTDTNFVLRTSLDGPAVILF</sequence>
<comment type="caution">
    <text evidence="1">The sequence shown here is derived from an EMBL/GenBank/DDBJ whole genome shotgun (WGS) entry which is preliminary data.</text>
</comment>
<organism evidence="1 2">
    <name type="scientific">Rhizophagus clarus</name>
    <dbReference type="NCBI Taxonomy" id="94130"/>
    <lineage>
        <taxon>Eukaryota</taxon>
        <taxon>Fungi</taxon>
        <taxon>Fungi incertae sedis</taxon>
        <taxon>Mucoromycota</taxon>
        <taxon>Glomeromycotina</taxon>
        <taxon>Glomeromycetes</taxon>
        <taxon>Glomerales</taxon>
        <taxon>Glomeraceae</taxon>
        <taxon>Rhizophagus</taxon>
    </lineage>
</organism>
<protein>
    <submittedName>
        <fullName evidence="1">Uncharacterized protein</fullName>
    </submittedName>
</protein>
<dbReference type="AlphaFoldDB" id="A0A8H3QCD5"/>
<name>A0A8H3QCD5_9GLOM</name>
<reference evidence="1" key="1">
    <citation type="submission" date="2019-10" db="EMBL/GenBank/DDBJ databases">
        <title>Conservation and host-specific expression of non-tandemly repeated heterogenous ribosome RNA gene in arbuscular mycorrhizal fungi.</title>
        <authorList>
            <person name="Maeda T."/>
            <person name="Kobayashi Y."/>
            <person name="Nakagawa T."/>
            <person name="Ezawa T."/>
            <person name="Yamaguchi K."/>
            <person name="Bino T."/>
            <person name="Nishimoto Y."/>
            <person name="Shigenobu S."/>
            <person name="Kawaguchi M."/>
        </authorList>
    </citation>
    <scope>NUCLEOTIDE SEQUENCE</scope>
    <source>
        <strain evidence="1">HR1</strain>
    </source>
</reference>
<gene>
    <name evidence="1" type="ORF">RCL2_000205200</name>
</gene>